<dbReference type="Gene3D" id="2.60.40.10">
    <property type="entry name" value="Immunoglobulins"/>
    <property type="match status" value="1"/>
</dbReference>
<dbReference type="Proteomes" id="UP000620133">
    <property type="component" value="Chromosome"/>
</dbReference>
<accession>A0A7U9TIV3</accession>
<proteinExistence type="predicted"/>
<reference evidence="1" key="1">
    <citation type="submission" date="2021-01" db="EMBL/GenBank/DDBJ databases">
        <title>Draft genome sequence of Acholeplasmataceae bacterium strain Mahy22.</title>
        <authorList>
            <person name="Watanabe M."/>
            <person name="Kojima H."/>
            <person name="Fukui M."/>
        </authorList>
    </citation>
    <scope>NUCLEOTIDE SEQUENCE</scope>
    <source>
        <strain evidence="1">Mahy22</strain>
    </source>
</reference>
<dbReference type="RefSeq" id="WP_176240047.1">
    <property type="nucleotide sequence ID" value="NZ_AP024412.1"/>
</dbReference>
<dbReference type="KEGG" id="manr:MPAN_003550"/>
<evidence type="ECO:0000313" key="1">
    <source>
        <dbReference type="EMBL" id="BCR35462.1"/>
    </source>
</evidence>
<organism evidence="1 2">
    <name type="scientific">Mariniplasma anaerobium</name>
    <dbReference type="NCBI Taxonomy" id="2735436"/>
    <lineage>
        <taxon>Bacteria</taxon>
        <taxon>Bacillati</taxon>
        <taxon>Mycoplasmatota</taxon>
        <taxon>Mollicutes</taxon>
        <taxon>Acholeplasmatales</taxon>
        <taxon>Acholeplasmataceae</taxon>
        <taxon>Mariniplasma</taxon>
    </lineage>
</organism>
<gene>
    <name evidence="1" type="ORF">MPAN_003550</name>
</gene>
<dbReference type="PROSITE" id="PS51257">
    <property type="entry name" value="PROKAR_LIPOPROTEIN"/>
    <property type="match status" value="1"/>
</dbReference>
<dbReference type="EMBL" id="AP024412">
    <property type="protein sequence ID" value="BCR35462.1"/>
    <property type="molecule type" value="Genomic_DNA"/>
</dbReference>
<name>A0A7U9TIV3_9MOLU</name>
<dbReference type="InterPro" id="IPR013783">
    <property type="entry name" value="Ig-like_fold"/>
</dbReference>
<dbReference type="AlphaFoldDB" id="A0A7U9TIV3"/>
<protein>
    <submittedName>
        <fullName evidence="1">Uncharacterized protein</fullName>
    </submittedName>
</protein>
<sequence length="351" mass="40454">MKRIIMLTILLFILVGCSTPIEYETASNIRIEDEIIKWDAVEDAISYEVTLNETLYTLSIPSYDISELINGSYTVRITIIYPEGYKKSIDYDFDISRLYQSPTDLLVDDYILSFTSTIPTTYELYINDILKTSFEETSIDISDYVVLNQDSNIKVNAIYESQDYMSDVYIFDGLIHLDMNQSLTYELRSSETIIVNFDQLDDLMYIKIDDEILADTLYSYTSTSITFDKDIFFYPSYGLNTYEVYTASGYFMITINVIETENPHLLSPNVLTYISLEDIELEFNLLGGTFAQLSGYLLETSDYTFEDGTLTIYASYIESILAENPDRENIAFSYQLQKNGNSYIGIIFIYL</sequence>
<keyword evidence="2" id="KW-1185">Reference proteome</keyword>
<evidence type="ECO:0000313" key="2">
    <source>
        <dbReference type="Proteomes" id="UP000620133"/>
    </source>
</evidence>